<accession>A0A0R3UI69</accession>
<dbReference type="WBParaSite" id="MCU_003162-RA">
    <property type="protein sequence ID" value="MCU_003162-RA"/>
    <property type="gene ID" value="MCU_003162"/>
</dbReference>
<feature type="transmembrane region" description="Helical" evidence="1">
    <location>
        <begin position="320"/>
        <end position="344"/>
    </location>
</feature>
<sequence length="462" mass="51141">MPSRNSNPGPAAGDSNCRSNATVEALFVNQESELGTVSEPRTASAQVASLVPPPVQHRQSAPFEWVHRGLIDPPQTTRVMSDVQVSPMRLTGRAALNISNDQGVQANSNQQNNNMSPQESSRSVRFAHVEKGHARRSKTGTSCKTLDDCGNKEDPFPFRPAYFNLENKIKAPTPRSTAYRKARFHCLLSLVSALFLLFFESCFMFACLYLRIRCAFIASFIFRVALLSVTIILLELAQSFFWRDFSSENQNSHLYSTHSDLQPSVTASPLTTITIDRPVLKRDFWFQSSIERGIANPDFVTPSPVDSIADKQRILDGKKVALKVIVTVLYLVILTILLNGVIWIPSQSVLRSENSTTVARIDSPLTKPDSECPKLGVYVGLTYAGIHVVLIALRMVLCCATGFGGGIRLLASKCRPSALPPTHIMVDLPLTPELTTCENRRDNSRHHIHKLREKRAAASTIL</sequence>
<feature type="transmembrane region" description="Helical" evidence="1">
    <location>
        <begin position="384"/>
        <end position="407"/>
    </location>
</feature>
<organism evidence="2 3">
    <name type="scientific">Mesocestoides corti</name>
    <name type="common">Flatworm</name>
    <dbReference type="NCBI Taxonomy" id="53468"/>
    <lineage>
        <taxon>Eukaryota</taxon>
        <taxon>Metazoa</taxon>
        <taxon>Spiralia</taxon>
        <taxon>Lophotrochozoa</taxon>
        <taxon>Platyhelminthes</taxon>
        <taxon>Cestoda</taxon>
        <taxon>Eucestoda</taxon>
        <taxon>Cyclophyllidea</taxon>
        <taxon>Mesocestoididae</taxon>
        <taxon>Mesocestoides</taxon>
    </lineage>
</organism>
<feature type="transmembrane region" description="Helical" evidence="1">
    <location>
        <begin position="184"/>
        <end position="211"/>
    </location>
</feature>
<name>A0A0R3UI69_MESCO</name>
<evidence type="ECO:0000256" key="1">
    <source>
        <dbReference type="SAM" id="Phobius"/>
    </source>
</evidence>
<proteinExistence type="predicted"/>
<protein>
    <submittedName>
        <fullName evidence="4">Guanylate cyclase domain-containing protein</fullName>
    </submittedName>
</protein>
<dbReference type="OrthoDB" id="6280457at2759"/>
<evidence type="ECO:0000313" key="2">
    <source>
        <dbReference type="EMBL" id="VDD81091.1"/>
    </source>
</evidence>
<keyword evidence="1" id="KW-0472">Membrane</keyword>
<reference evidence="4" key="2">
    <citation type="submission" date="2019-11" db="UniProtKB">
        <authorList>
            <consortium name="WormBaseParasite"/>
        </authorList>
    </citation>
    <scope>IDENTIFICATION</scope>
</reference>
<dbReference type="AlphaFoldDB" id="A0A0R3UI69"/>
<keyword evidence="3" id="KW-1185">Reference proteome</keyword>
<keyword evidence="1" id="KW-1133">Transmembrane helix</keyword>
<gene>
    <name evidence="2" type="ORF">MCOS_LOCUS7094</name>
</gene>
<dbReference type="EMBL" id="UXSR01005326">
    <property type="protein sequence ID" value="VDD81091.1"/>
    <property type="molecule type" value="Genomic_DNA"/>
</dbReference>
<feature type="transmembrane region" description="Helical" evidence="1">
    <location>
        <begin position="217"/>
        <end position="237"/>
    </location>
</feature>
<evidence type="ECO:0000313" key="4">
    <source>
        <dbReference type="WBParaSite" id="MCU_003162-RA"/>
    </source>
</evidence>
<dbReference type="Proteomes" id="UP000267029">
    <property type="component" value="Unassembled WGS sequence"/>
</dbReference>
<reference evidence="2 3" key="1">
    <citation type="submission" date="2018-10" db="EMBL/GenBank/DDBJ databases">
        <authorList>
            <consortium name="Pathogen Informatics"/>
        </authorList>
    </citation>
    <scope>NUCLEOTIDE SEQUENCE [LARGE SCALE GENOMIC DNA]</scope>
</reference>
<evidence type="ECO:0000313" key="3">
    <source>
        <dbReference type="Proteomes" id="UP000267029"/>
    </source>
</evidence>
<keyword evidence="1" id="KW-0812">Transmembrane</keyword>